<dbReference type="RefSeq" id="WP_283927762.1">
    <property type="nucleotide sequence ID" value="NZ_CP126084.1"/>
</dbReference>
<dbReference type="SUPFAM" id="SSF56059">
    <property type="entry name" value="Glutathione synthetase ATP-binding domain-like"/>
    <property type="match status" value="1"/>
</dbReference>
<protein>
    <submittedName>
        <fullName evidence="3">YheC/YheD family protein</fullName>
    </submittedName>
</protein>
<dbReference type="KEGG" id="pwn:QNH46_08765"/>
<dbReference type="AlphaFoldDB" id="A0AA95IDX9"/>
<accession>A0AA95IDX9</accession>
<keyword evidence="1" id="KW-0547">Nucleotide-binding</keyword>
<dbReference type="Proteomes" id="UP001177943">
    <property type="component" value="Chromosome"/>
</dbReference>
<dbReference type="InterPro" id="IPR011761">
    <property type="entry name" value="ATP-grasp"/>
</dbReference>
<evidence type="ECO:0000256" key="1">
    <source>
        <dbReference type="PROSITE-ProRule" id="PRU00409"/>
    </source>
</evidence>
<feature type="domain" description="ATP-grasp" evidence="2">
    <location>
        <begin position="130"/>
        <end position="367"/>
    </location>
</feature>
<dbReference type="GO" id="GO:0046872">
    <property type="term" value="F:metal ion binding"/>
    <property type="evidence" value="ECO:0007669"/>
    <property type="project" value="InterPro"/>
</dbReference>
<evidence type="ECO:0000259" key="2">
    <source>
        <dbReference type="PROSITE" id="PS50975"/>
    </source>
</evidence>
<dbReference type="EMBL" id="CP126084">
    <property type="protein sequence ID" value="WHX50718.1"/>
    <property type="molecule type" value="Genomic_DNA"/>
</dbReference>
<evidence type="ECO:0000313" key="4">
    <source>
        <dbReference type="Proteomes" id="UP001177943"/>
    </source>
</evidence>
<name>A0AA95IDX9_9BACL</name>
<dbReference type="Pfam" id="PF14398">
    <property type="entry name" value="ATPgrasp_YheCD"/>
    <property type="match status" value="1"/>
</dbReference>
<organism evidence="3 4">
    <name type="scientific">Paenibacillus woosongensis</name>
    <dbReference type="NCBI Taxonomy" id="307580"/>
    <lineage>
        <taxon>Bacteria</taxon>
        <taxon>Bacillati</taxon>
        <taxon>Bacillota</taxon>
        <taxon>Bacilli</taxon>
        <taxon>Bacillales</taxon>
        <taxon>Paenibacillaceae</taxon>
        <taxon>Paenibacillus</taxon>
    </lineage>
</organism>
<keyword evidence="1" id="KW-0067">ATP-binding</keyword>
<dbReference type="PROSITE" id="PS50975">
    <property type="entry name" value="ATP_GRASP"/>
    <property type="match status" value="1"/>
</dbReference>
<sequence>MIQHIAEKKTVVAVLTVEDPESLFRGNKANFRDIINTGKDLDFPVYVVTTKDLKLSAKRIRGYHYSSESKTWSKQWFPLPDVVYNRIPHREDEQKRNVRKKIDACIQHRTIHIYNPYFFNKRKLFEWLKRNRSTKAFVPNTRRLLSPRTLEAMLLIYGRLYLKPESGKAGKGIMLLQYEEEHEKPFRLTIQGQRYRNIIYRTDKLDLLWRRIRREMRKAPYIMQEAIKLTTYRDRNFDLRILVQKTGKGAWMVTGVGARLAGPKRITTHVPQGGSIESPEKLLTPTFGSEMTNAIINRLRSNAVLIAKQIEKASGHMLGEMSMDLGIDTEGNMWFFEANSKPMKFDEPQIRKKSLERIFQYSQHLASQPKNPSA</sequence>
<dbReference type="InterPro" id="IPR026838">
    <property type="entry name" value="YheC/D"/>
</dbReference>
<proteinExistence type="predicted"/>
<reference evidence="3" key="1">
    <citation type="submission" date="2023-05" db="EMBL/GenBank/DDBJ databases">
        <title>Comparative genomics of Bacillaceae isolates and their secondary metabolite potential.</title>
        <authorList>
            <person name="Song L."/>
            <person name="Nielsen L.J."/>
            <person name="Mohite O."/>
            <person name="Xu X."/>
            <person name="Weber T."/>
            <person name="Kovacs A.T."/>
        </authorList>
    </citation>
    <scope>NUCLEOTIDE SEQUENCE</scope>
    <source>
        <strain evidence="3">B2_4</strain>
    </source>
</reference>
<dbReference type="GO" id="GO:0005524">
    <property type="term" value="F:ATP binding"/>
    <property type="evidence" value="ECO:0007669"/>
    <property type="project" value="UniProtKB-UniRule"/>
</dbReference>
<evidence type="ECO:0000313" key="3">
    <source>
        <dbReference type="EMBL" id="WHX50718.1"/>
    </source>
</evidence>
<gene>
    <name evidence="3" type="ORF">QNH46_08765</name>
</gene>